<keyword evidence="1" id="KW-0732">Signal</keyword>
<dbReference type="Pfam" id="PF01042">
    <property type="entry name" value="Ribonuc_L-PSP"/>
    <property type="match status" value="1"/>
</dbReference>
<dbReference type="AlphaFoldDB" id="A0A7G9SKE0"/>
<dbReference type="PANTHER" id="PTHR11803:SF39">
    <property type="entry name" value="2-IMINOBUTANOATE_2-IMINOPROPANOATE DEAMINASE"/>
    <property type="match status" value="1"/>
</dbReference>
<dbReference type="GO" id="GO:0005829">
    <property type="term" value="C:cytosol"/>
    <property type="evidence" value="ECO:0007669"/>
    <property type="project" value="TreeGrafter"/>
</dbReference>
<dbReference type="CDD" id="cd00448">
    <property type="entry name" value="YjgF_YER057c_UK114_family"/>
    <property type="match status" value="1"/>
</dbReference>
<proteinExistence type="predicted"/>
<organism evidence="2 3">
    <name type="scientific">Sphingomonas lutea</name>
    <dbReference type="NCBI Taxonomy" id="1045317"/>
    <lineage>
        <taxon>Bacteria</taxon>
        <taxon>Pseudomonadati</taxon>
        <taxon>Pseudomonadota</taxon>
        <taxon>Alphaproteobacteria</taxon>
        <taxon>Sphingomonadales</taxon>
        <taxon>Sphingomonadaceae</taxon>
        <taxon>Sphingomonas</taxon>
    </lineage>
</organism>
<dbReference type="KEGG" id="slut:H9L13_05475"/>
<accession>A0A7G9SKE0</accession>
<feature type="chain" id="PRO_5028815373" evidence="1">
    <location>
        <begin position="19"/>
        <end position="145"/>
    </location>
</feature>
<dbReference type="Gene3D" id="3.30.1330.40">
    <property type="entry name" value="RutC-like"/>
    <property type="match status" value="1"/>
</dbReference>
<evidence type="ECO:0000256" key="1">
    <source>
        <dbReference type="SAM" id="SignalP"/>
    </source>
</evidence>
<sequence length="145" mass="15335">MKSIVAAAALLVATAAGAAPPEYFGRPNLGNTPLPFSDAVKVGDTLYLSGQLGLIDGKVPATFDAEAKQVMDNIGAILKARGLTHDDLVKCTVMLDDMANWPAFNKIYMPYFKPGRMPARSAFGADGLAVGARVEVECWAYAGKK</sequence>
<protein>
    <submittedName>
        <fullName evidence="2">RidA family protein</fullName>
    </submittedName>
</protein>
<reference evidence="2 3" key="1">
    <citation type="submission" date="2020-08" db="EMBL/GenBank/DDBJ databases">
        <title>Genome sequence of Sphingomonas lutea KCTC 23642T.</title>
        <authorList>
            <person name="Hyun D.-W."/>
            <person name="Bae J.-W."/>
        </authorList>
    </citation>
    <scope>NUCLEOTIDE SEQUENCE [LARGE SCALE GENOMIC DNA]</scope>
    <source>
        <strain evidence="2 3">KCTC 23642</strain>
    </source>
</reference>
<dbReference type="GO" id="GO:0019239">
    <property type="term" value="F:deaminase activity"/>
    <property type="evidence" value="ECO:0007669"/>
    <property type="project" value="TreeGrafter"/>
</dbReference>
<evidence type="ECO:0000313" key="3">
    <source>
        <dbReference type="Proteomes" id="UP000515971"/>
    </source>
</evidence>
<name>A0A7G9SKE0_9SPHN</name>
<keyword evidence="3" id="KW-1185">Reference proteome</keyword>
<dbReference type="InterPro" id="IPR006175">
    <property type="entry name" value="YjgF/YER057c/UK114"/>
</dbReference>
<dbReference type="PANTHER" id="PTHR11803">
    <property type="entry name" value="2-IMINOBUTANOATE/2-IMINOPROPANOATE DEAMINASE RIDA"/>
    <property type="match status" value="1"/>
</dbReference>
<gene>
    <name evidence="2" type="ORF">H9L13_05475</name>
</gene>
<dbReference type="RefSeq" id="WP_187539714.1">
    <property type="nucleotide sequence ID" value="NZ_BAABJT010000001.1"/>
</dbReference>
<dbReference type="SUPFAM" id="SSF55298">
    <property type="entry name" value="YjgF-like"/>
    <property type="match status" value="1"/>
</dbReference>
<feature type="signal peptide" evidence="1">
    <location>
        <begin position="1"/>
        <end position="18"/>
    </location>
</feature>
<dbReference type="EMBL" id="CP060718">
    <property type="protein sequence ID" value="QNN68315.1"/>
    <property type="molecule type" value="Genomic_DNA"/>
</dbReference>
<dbReference type="Proteomes" id="UP000515971">
    <property type="component" value="Chromosome"/>
</dbReference>
<evidence type="ECO:0000313" key="2">
    <source>
        <dbReference type="EMBL" id="QNN68315.1"/>
    </source>
</evidence>
<dbReference type="InterPro" id="IPR035959">
    <property type="entry name" value="RutC-like_sf"/>
</dbReference>